<protein>
    <submittedName>
        <fullName evidence="1">Uncharacterized protein</fullName>
    </submittedName>
</protein>
<dbReference type="AlphaFoldDB" id="A0AAN8ZW98"/>
<name>A0AAN8ZW98_HALRR</name>
<reference evidence="1 2" key="1">
    <citation type="submission" date="2023-11" db="EMBL/GenBank/DDBJ databases">
        <title>Halocaridina rubra genome assembly.</title>
        <authorList>
            <person name="Smith C."/>
        </authorList>
    </citation>
    <scope>NUCLEOTIDE SEQUENCE [LARGE SCALE GENOMIC DNA]</scope>
    <source>
        <strain evidence="1">EP-1</strain>
        <tissue evidence="1">Whole</tissue>
    </source>
</reference>
<dbReference type="EMBL" id="JAXCGZ010019389">
    <property type="protein sequence ID" value="KAK7066158.1"/>
    <property type="molecule type" value="Genomic_DNA"/>
</dbReference>
<gene>
    <name evidence="1" type="ORF">SK128_027227</name>
</gene>
<keyword evidence="2" id="KW-1185">Reference proteome</keyword>
<accession>A0AAN8ZW98</accession>
<evidence type="ECO:0000313" key="2">
    <source>
        <dbReference type="Proteomes" id="UP001381693"/>
    </source>
</evidence>
<sequence length="151" mass="16591">MALAEDLSGSFAWIVDRFFGKVKDESPLISPCGQDGIAVRPSASCPMTLPYLGIGGGFYSLWLIKQYVPSGLGIEFWLGKFYTQDRQYQMAERALIVAATLSSSSLSSPYCACVNLKSCCSFTNDGLPEFPISVFGFQFVDVGITFYLVRF</sequence>
<comment type="caution">
    <text evidence="1">The sequence shown here is derived from an EMBL/GenBank/DDBJ whole genome shotgun (WGS) entry which is preliminary data.</text>
</comment>
<organism evidence="1 2">
    <name type="scientific">Halocaridina rubra</name>
    <name type="common">Hawaiian red shrimp</name>
    <dbReference type="NCBI Taxonomy" id="373956"/>
    <lineage>
        <taxon>Eukaryota</taxon>
        <taxon>Metazoa</taxon>
        <taxon>Ecdysozoa</taxon>
        <taxon>Arthropoda</taxon>
        <taxon>Crustacea</taxon>
        <taxon>Multicrustacea</taxon>
        <taxon>Malacostraca</taxon>
        <taxon>Eumalacostraca</taxon>
        <taxon>Eucarida</taxon>
        <taxon>Decapoda</taxon>
        <taxon>Pleocyemata</taxon>
        <taxon>Caridea</taxon>
        <taxon>Atyoidea</taxon>
        <taxon>Atyidae</taxon>
        <taxon>Halocaridina</taxon>
    </lineage>
</organism>
<dbReference type="Proteomes" id="UP001381693">
    <property type="component" value="Unassembled WGS sequence"/>
</dbReference>
<proteinExistence type="predicted"/>
<evidence type="ECO:0000313" key="1">
    <source>
        <dbReference type="EMBL" id="KAK7066158.1"/>
    </source>
</evidence>